<reference evidence="2 3" key="1">
    <citation type="submission" date="2016-10" db="EMBL/GenBank/DDBJ databases">
        <authorList>
            <person name="de Groot N.N."/>
        </authorList>
    </citation>
    <scope>NUCLEOTIDE SEQUENCE [LARGE SCALE GENOMIC DNA]</scope>
    <source>
        <strain evidence="2 3">DSM 3217</strain>
    </source>
</reference>
<dbReference type="Proteomes" id="UP000199228">
    <property type="component" value="Unassembled WGS sequence"/>
</dbReference>
<dbReference type="RefSeq" id="WP_090172329.1">
    <property type="nucleotide sequence ID" value="NZ_FMXR01000006.1"/>
</dbReference>
<evidence type="ECO:0000313" key="2">
    <source>
        <dbReference type="EMBL" id="SDB09713.1"/>
    </source>
</evidence>
<keyword evidence="3" id="KW-1185">Reference proteome</keyword>
<dbReference type="OrthoDB" id="47603at2"/>
<name>A0A1G6ANF8_EUBOX</name>
<dbReference type="CDD" id="cd09911">
    <property type="entry name" value="Lin0431_like"/>
    <property type="match status" value="1"/>
</dbReference>
<dbReference type="EMBL" id="FMXR01000006">
    <property type="protein sequence ID" value="SDB09713.1"/>
    <property type="molecule type" value="Genomic_DNA"/>
</dbReference>
<keyword evidence="1" id="KW-0812">Transmembrane</keyword>
<protein>
    <submittedName>
        <fullName evidence="2">Uncharacterized protein</fullName>
    </submittedName>
</protein>
<dbReference type="STRING" id="1732.SAMN02910417_00742"/>
<keyword evidence="1" id="KW-1133">Transmembrane helix</keyword>
<dbReference type="AlphaFoldDB" id="A0A1G6ANF8"/>
<organism evidence="2 3">
    <name type="scientific">Eubacterium oxidoreducens</name>
    <dbReference type="NCBI Taxonomy" id="1732"/>
    <lineage>
        <taxon>Bacteria</taxon>
        <taxon>Bacillati</taxon>
        <taxon>Bacillota</taxon>
        <taxon>Clostridia</taxon>
        <taxon>Eubacteriales</taxon>
        <taxon>Eubacteriaceae</taxon>
        <taxon>Eubacterium</taxon>
    </lineage>
</organism>
<dbReference type="Gene3D" id="2.60.320.10">
    <property type="entry name" value="N-utilization substance G protein NusG, insert domain"/>
    <property type="match status" value="1"/>
</dbReference>
<feature type="transmembrane region" description="Helical" evidence="1">
    <location>
        <begin position="14"/>
        <end position="35"/>
    </location>
</feature>
<evidence type="ECO:0000313" key="3">
    <source>
        <dbReference type="Proteomes" id="UP000199228"/>
    </source>
</evidence>
<sequence>MEEYYQPKFRKRDALLIGLVLAFAVCIFVIMHTIGAKSGNLVRISVDGEIYGEYSLEQDETIYVTSKDTVTNVVIIQDGYVSMEEADCPDQLCVEQGKIHLANESIICLPNKVVVEILENGDDDSASLDDGVDAIAK</sequence>
<proteinExistence type="predicted"/>
<gene>
    <name evidence="2" type="ORF">SAMN02910417_00742</name>
</gene>
<dbReference type="InterPro" id="IPR038690">
    <property type="entry name" value="NusG_2_sf"/>
</dbReference>
<keyword evidence="1" id="KW-0472">Membrane</keyword>
<accession>A0A1G6ANF8</accession>
<dbReference type="Pfam" id="PF07009">
    <property type="entry name" value="NusG_II"/>
    <property type="match status" value="1"/>
</dbReference>
<evidence type="ECO:0000256" key="1">
    <source>
        <dbReference type="SAM" id="Phobius"/>
    </source>
</evidence>